<evidence type="ECO:0000313" key="2">
    <source>
        <dbReference type="Proteomes" id="UP000616151"/>
    </source>
</evidence>
<keyword evidence="2" id="KW-1185">Reference proteome</keyword>
<organism evidence="1 2">
    <name type="scientific">Taklimakanibacter albus</name>
    <dbReference type="NCBI Taxonomy" id="2800327"/>
    <lineage>
        <taxon>Bacteria</taxon>
        <taxon>Pseudomonadati</taxon>
        <taxon>Pseudomonadota</taxon>
        <taxon>Alphaproteobacteria</taxon>
        <taxon>Hyphomicrobiales</taxon>
        <taxon>Aestuariivirgaceae</taxon>
        <taxon>Taklimakanibacter</taxon>
    </lineage>
</organism>
<name>A0ACC5RBC3_9HYPH</name>
<protein>
    <submittedName>
        <fullName evidence="1">Nucleotidyltransferase family protein</fullName>
    </submittedName>
</protein>
<accession>A0ACC5RBC3</accession>
<dbReference type="Proteomes" id="UP000616151">
    <property type="component" value="Unassembled WGS sequence"/>
</dbReference>
<sequence length="187" mass="21306">MREGDLRQGLETILQRAPLRMQALAIVRSLDLPDWAIGAGFIRAAVWDALSGFTTASAVDDIDILYFDAADRRTEREAEIEKRLQEIEPALPWSVRNQARMHIRNGDAPYASTADALRFWLETPTCVAVRLDAEDRFEIIAPYGLEDLFSMTIRPTPRGRVRSAAYTARIAEKKWHERWPNVTVELP</sequence>
<reference evidence="1" key="1">
    <citation type="submission" date="2021-01" db="EMBL/GenBank/DDBJ databases">
        <authorList>
            <person name="Sun Q."/>
        </authorList>
    </citation>
    <scope>NUCLEOTIDE SEQUENCE</scope>
    <source>
        <strain evidence="1">YIM B02566</strain>
    </source>
</reference>
<dbReference type="EMBL" id="JAENHL010000008">
    <property type="protein sequence ID" value="MBK1869960.1"/>
    <property type="molecule type" value="Genomic_DNA"/>
</dbReference>
<proteinExistence type="predicted"/>
<evidence type="ECO:0000313" key="1">
    <source>
        <dbReference type="EMBL" id="MBK1869960.1"/>
    </source>
</evidence>
<comment type="caution">
    <text evidence="1">The sequence shown here is derived from an EMBL/GenBank/DDBJ whole genome shotgun (WGS) entry which is preliminary data.</text>
</comment>
<gene>
    <name evidence="1" type="ORF">JHL16_26585</name>
</gene>